<feature type="compositionally biased region" description="Polar residues" evidence="1">
    <location>
        <begin position="220"/>
        <end position="239"/>
    </location>
</feature>
<accession>A0A8D9A7T1</accession>
<dbReference type="EMBL" id="HBUF01396792">
    <property type="protein sequence ID" value="CAG6735760.1"/>
    <property type="molecule type" value="Transcribed_RNA"/>
</dbReference>
<feature type="compositionally biased region" description="Basic residues" evidence="1">
    <location>
        <begin position="311"/>
        <end position="325"/>
    </location>
</feature>
<dbReference type="EMBL" id="HBUF01229415">
    <property type="protein sequence ID" value="CAG6672761.1"/>
    <property type="molecule type" value="Transcribed_RNA"/>
</dbReference>
<dbReference type="EMBL" id="HBUF01558754">
    <property type="protein sequence ID" value="CAG6761274.1"/>
    <property type="molecule type" value="Transcribed_RNA"/>
</dbReference>
<organism evidence="2">
    <name type="scientific">Cacopsylla melanoneura</name>
    <dbReference type="NCBI Taxonomy" id="428564"/>
    <lineage>
        <taxon>Eukaryota</taxon>
        <taxon>Metazoa</taxon>
        <taxon>Ecdysozoa</taxon>
        <taxon>Arthropoda</taxon>
        <taxon>Hexapoda</taxon>
        <taxon>Insecta</taxon>
        <taxon>Pterygota</taxon>
        <taxon>Neoptera</taxon>
        <taxon>Paraneoptera</taxon>
        <taxon>Hemiptera</taxon>
        <taxon>Sternorrhyncha</taxon>
        <taxon>Psylloidea</taxon>
        <taxon>Psyllidae</taxon>
        <taxon>Psyllinae</taxon>
        <taxon>Cacopsylla</taxon>
    </lineage>
</organism>
<dbReference type="EMBL" id="HBUF01229416">
    <property type="protein sequence ID" value="CAG6672762.1"/>
    <property type="molecule type" value="Transcribed_RNA"/>
</dbReference>
<evidence type="ECO:0000313" key="2">
    <source>
        <dbReference type="EMBL" id="CAG6761273.1"/>
    </source>
</evidence>
<evidence type="ECO:0000256" key="1">
    <source>
        <dbReference type="SAM" id="MobiDB-lite"/>
    </source>
</evidence>
<dbReference type="EMBL" id="HBUF01396790">
    <property type="protein sequence ID" value="CAG6735758.1"/>
    <property type="molecule type" value="Transcribed_RNA"/>
</dbReference>
<sequence>MLYWLIHRAMRKEKQIRVPMAYVLLALFLVSRLYSLKANECHKVCQTLLETEETVARPAPMNVLDSWDNHLHRIRREASTEERGNIIENKINEQNTPEEEYDNMENMVCPGRNESLIERMKEFNEQLARIREQFSRADQGERLTSDELKAHFQMMEATEYRTQANITGDGVVSIQDIINIRVPFDTYDEVRENIPPEELEETTGEINNSDIHGERKTQKNEQLSSTDKIKNIGTQSERNMNEYANTDEGKHNSSRLQIKIIKKTKNGTKLKRKRRIRSKTNRTKIQKKRKIRIITNRTKIQRKTIRNKTIKTKIQSKRIRRKTNRTKIPTEKNQQD</sequence>
<protein>
    <submittedName>
        <fullName evidence="2">Uncharacterized protein</fullName>
    </submittedName>
</protein>
<reference evidence="2" key="1">
    <citation type="submission" date="2021-05" db="EMBL/GenBank/DDBJ databases">
        <authorList>
            <person name="Alioto T."/>
            <person name="Alioto T."/>
            <person name="Gomez Garrido J."/>
        </authorList>
    </citation>
    <scope>NUCLEOTIDE SEQUENCE</scope>
</reference>
<dbReference type="AlphaFoldDB" id="A0A8D9A7T1"/>
<dbReference type="EMBL" id="HBUF01396791">
    <property type="protein sequence ID" value="CAG6735759.1"/>
    <property type="molecule type" value="Transcribed_RNA"/>
</dbReference>
<proteinExistence type="predicted"/>
<feature type="region of interest" description="Disordered" evidence="1">
    <location>
        <begin position="200"/>
        <end position="239"/>
    </location>
</feature>
<dbReference type="EMBL" id="HBUF01558753">
    <property type="protein sequence ID" value="CAG6761273.1"/>
    <property type="molecule type" value="Transcribed_RNA"/>
</dbReference>
<name>A0A8D9A7T1_9HEMI</name>
<feature type="region of interest" description="Disordered" evidence="1">
    <location>
        <begin position="311"/>
        <end position="336"/>
    </location>
</feature>